<accession>A0A2H0V202</accession>
<feature type="compositionally biased region" description="Basic and acidic residues" evidence="4">
    <location>
        <begin position="113"/>
        <end position="127"/>
    </location>
</feature>
<keyword evidence="2 3" id="KW-0687">Ribonucleoprotein</keyword>
<dbReference type="AlphaFoldDB" id="A0A2H0V202"/>
<gene>
    <name evidence="3 5" type="primary">rpsP</name>
    <name evidence="5" type="ORF">COT99_02505</name>
</gene>
<dbReference type="InterPro" id="IPR000307">
    <property type="entry name" value="Ribosomal_bS16"/>
</dbReference>
<dbReference type="Pfam" id="PF00886">
    <property type="entry name" value="Ribosomal_S16"/>
    <property type="match status" value="1"/>
</dbReference>
<sequence>MLKIRLARIGKKKQPYYRIVISEQARDTYGRALEILGSYNPRSKQTDIKKERVKYWLSQGAQTSATIHNLLINNNIIEGKKVAVTHLKEAKKAKPEEKNAAEKGSKPEAAAQAEKKEKTAQSKEKTEANPANNK</sequence>
<dbReference type="EMBL" id="PFAR01000029">
    <property type="protein sequence ID" value="PIR93123.1"/>
    <property type="molecule type" value="Genomic_DNA"/>
</dbReference>
<reference evidence="6" key="1">
    <citation type="submission" date="2017-09" db="EMBL/GenBank/DDBJ databases">
        <title>Depth-based differentiation of microbial function through sediment-hosted aquifers and enrichment of novel symbionts in the deep terrestrial subsurface.</title>
        <authorList>
            <person name="Probst A.J."/>
            <person name="Ladd B."/>
            <person name="Jarett J.K."/>
            <person name="Geller-Mcgrath D.E."/>
            <person name="Sieber C.M.K."/>
            <person name="Emerson J.B."/>
            <person name="Anantharaman K."/>
            <person name="Thomas B.C."/>
            <person name="Malmstrom R."/>
            <person name="Stieglmeier M."/>
            <person name="Klingl A."/>
            <person name="Woyke T."/>
            <person name="Ryan C.M."/>
            <person name="Banfield J.F."/>
        </authorList>
    </citation>
    <scope>NUCLEOTIDE SEQUENCE [LARGE SCALE GENOMIC DNA]</scope>
</reference>
<proteinExistence type="inferred from homology"/>
<dbReference type="PANTHER" id="PTHR12919">
    <property type="entry name" value="30S RIBOSOMAL PROTEIN S16"/>
    <property type="match status" value="1"/>
</dbReference>
<dbReference type="PROSITE" id="PS00732">
    <property type="entry name" value="RIBOSOMAL_S16"/>
    <property type="match status" value="1"/>
</dbReference>
<evidence type="ECO:0000313" key="5">
    <source>
        <dbReference type="EMBL" id="PIR93123.1"/>
    </source>
</evidence>
<feature type="compositionally biased region" description="Basic and acidic residues" evidence="4">
    <location>
        <begin position="88"/>
        <end position="106"/>
    </location>
</feature>
<comment type="similarity">
    <text evidence="3">Belongs to the bacterial ribosomal protein bS16 family.</text>
</comment>
<dbReference type="GO" id="GO:0003735">
    <property type="term" value="F:structural constituent of ribosome"/>
    <property type="evidence" value="ECO:0007669"/>
    <property type="project" value="InterPro"/>
</dbReference>
<evidence type="ECO:0000313" key="6">
    <source>
        <dbReference type="Proteomes" id="UP000228626"/>
    </source>
</evidence>
<dbReference type="Proteomes" id="UP000228626">
    <property type="component" value="Unassembled WGS sequence"/>
</dbReference>
<dbReference type="SUPFAM" id="SSF54565">
    <property type="entry name" value="Ribosomal protein S16"/>
    <property type="match status" value="1"/>
</dbReference>
<dbReference type="NCBIfam" id="TIGR00002">
    <property type="entry name" value="S16"/>
    <property type="match status" value="1"/>
</dbReference>
<keyword evidence="1 3" id="KW-0689">Ribosomal protein</keyword>
<dbReference type="InterPro" id="IPR020592">
    <property type="entry name" value="Ribosomal_bS16_CS"/>
</dbReference>
<dbReference type="GO" id="GO:0006412">
    <property type="term" value="P:translation"/>
    <property type="evidence" value="ECO:0007669"/>
    <property type="project" value="UniProtKB-UniRule"/>
</dbReference>
<evidence type="ECO:0000256" key="3">
    <source>
        <dbReference type="HAMAP-Rule" id="MF_00385"/>
    </source>
</evidence>
<dbReference type="PANTHER" id="PTHR12919:SF20">
    <property type="entry name" value="SMALL RIBOSOMAL SUBUNIT PROTEIN BS16M"/>
    <property type="match status" value="1"/>
</dbReference>
<feature type="region of interest" description="Disordered" evidence="4">
    <location>
        <begin position="88"/>
        <end position="134"/>
    </location>
</feature>
<dbReference type="GO" id="GO:0015935">
    <property type="term" value="C:small ribosomal subunit"/>
    <property type="evidence" value="ECO:0007669"/>
    <property type="project" value="TreeGrafter"/>
</dbReference>
<name>A0A2H0V202_9BACT</name>
<evidence type="ECO:0000256" key="1">
    <source>
        <dbReference type="ARBA" id="ARBA00022980"/>
    </source>
</evidence>
<organism evidence="5 6">
    <name type="scientific">Candidatus Falkowbacteria bacterium CG10_big_fil_rev_8_21_14_0_10_43_10</name>
    <dbReference type="NCBI Taxonomy" id="1974567"/>
    <lineage>
        <taxon>Bacteria</taxon>
        <taxon>Candidatus Falkowiibacteriota</taxon>
    </lineage>
</organism>
<comment type="caution">
    <text evidence="5">The sequence shown here is derived from an EMBL/GenBank/DDBJ whole genome shotgun (WGS) entry which is preliminary data.</text>
</comment>
<dbReference type="HAMAP" id="MF_00385">
    <property type="entry name" value="Ribosomal_bS16"/>
    <property type="match status" value="1"/>
</dbReference>
<evidence type="ECO:0000256" key="4">
    <source>
        <dbReference type="SAM" id="MobiDB-lite"/>
    </source>
</evidence>
<evidence type="ECO:0000256" key="2">
    <source>
        <dbReference type="ARBA" id="ARBA00023274"/>
    </source>
</evidence>
<dbReference type="GO" id="GO:0005737">
    <property type="term" value="C:cytoplasm"/>
    <property type="evidence" value="ECO:0007669"/>
    <property type="project" value="UniProtKB-ARBA"/>
</dbReference>
<dbReference type="InterPro" id="IPR023803">
    <property type="entry name" value="Ribosomal_bS16_dom_sf"/>
</dbReference>
<protein>
    <recommendedName>
        <fullName evidence="3">Small ribosomal subunit protein bS16</fullName>
    </recommendedName>
</protein>
<dbReference type="Gene3D" id="3.30.1320.10">
    <property type="match status" value="1"/>
</dbReference>